<organism evidence="15 16">
    <name type="scientific">Phlebotomus papatasi</name>
    <name type="common">Sandfly</name>
    <dbReference type="NCBI Taxonomy" id="29031"/>
    <lineage>
        <taxon>Eukaryota</taxon>
        <taxon>Metazoa</taxon>
        <taxon>Ecdysozoa</taxon>
        <taxon>Arthropoda</taxon>
        <taxon>Hexapoda</taxon>
        <taxon>Insecta</taxon>
        <taxon>Pterygota</taxon>
        <taxon>Neoptera</taxon>
        <taxon>Endopterygota</taxon>
        <taxon>Diptera</taxon>
        <taxon>Nematocera</taxon>
        <taxon>Psychodoidea</taxon>
        <taxon>Psychodidae</taxon>
        <taxon>Phlebotomus</taxon>
        <taxon>Phlebotomus</taxon>
    </lineage>
</organism>
<keyword evidence="16" id="KW-1185">Reference proteome</keyword>
<dbReference type="CTD" id="2339"/>
<dbReference type="PANTHER" id="PTHR11129:SF1">
    <property type="entry name" value="PROTEIN FARNESYLTRANSFERASE_GERANYLGERANYLTRANSFERASE TYPE-1 SUBUNIT ALPHA"/>
    <property type="match status" value="1"/>
</dbReference>
<dbReference type="GeneID" id="129801338"/>
<evidence type="ECO:0000313" key="16">
    <source>
        <dbReference type="Proteomes" id="UP000092462"/>
    </source>
</evidence>
<protein>
    <recommendedName>
        <fullName evidence="9">Protein farnesyltransferase/geranylgeranyltransferase type-1 subunit alpha</fullName>
        <ecNumber evidence="4">2.5.1.58</ecNumber>
        <ecNumber evidence="3">2.5.1.59</ecNumber>
    </recommendedName>
    <alternativeName>
        <fullName evidence="12">CAAX farnesyltransferase subunit alpha</fullName>
    </alternativeName>
    <alternativeName>
        <fullName evidence="11">FTase-alpha</fullName>
    </alternativeName>
    <alternativeName>
        <fullName evidence="10">Ras proteins prenyltransferase subunit alpha</fullName>
    </alternativeName>
    <alternativeName>
        <fullName evidence="13">Type I protein geranyl-geranyltransferase subunit alpha</fullName>
    </alternativeName>
</protein>
<comment type="similarity">
    <text evidence="2">Belongs to the protein prenyltransferase subunit alpha family.</text>
</comment>
<evidence type="ECO:0000256" key="11">
    <source>
        <dbReference type="ARBA" id="ARBA00042436"/>
    </source>
</evidence>
<dbReference type="Pfam" id="PF01239">
    <property type="entry name" value="PPTA"/>
    <property type="match status" value="4"/>
</dbReference>
<proteinExistence type="inferred from homology"/>
<evidence type="ECO:0000256" key="13">
    <source>
        <dbReference type="ARBA" id="ARBA00043219"/>
    </source>
</evidence>
<dbReference type="GO" id="GO:0005965">
    <property type="term" value="C:protein farnesyltransferase complex"/>
    <property type="evidence" value="ECO:0007669"/>
    <property type="project" value="TreeGrafter"/>
</dbReference>
<dbReference type="OrthoDB" id="272289at2759"/>
<comment type="cofactor">
    <cofactor evidence="1">
        <name>Mg(2+)</name>
        <dbReference type="ChEBI" id="CHEBI:18420"/>
    </cofactor>
</comment>
<evidence type="ECO:0000256" key="8">
    <source>
        <dbReference type="ARBA" id="ARBA00022842"/>
    </source>
</evidence>
<evidence type="ECO:0000256" key="12">
    <source>
        <dbReference type="ARBA" id="ARBA00043086"/>
    </source>
</evidence>
<keyword evidence="5" id="KW-0637">Prenyltransferase</keyword>
<evidence type="ECO:0000256" key="14">
    <source>
        <dbReference type="SAM" id="MobiDB-lite"/>
    </source>
</evidence>
<dbReference type="EnsemblMetazoa" id="PPAI005287-RA">
    <property type="protein sequence ID" value="PPAI005287-PA"/>
    <property type="gene ID" value="PPAI005287"/>
</dbReference>
<dbReference type="KEGG" id="ppap:129801338"/>
<keyword evidence="8" id="KW-0460">Magnesium</keyword>
<evidence type="ECO:0000256" key="6">
    <source>
        <dbReference type="ARBA" id="ARBA00022679"/>
    </source>
</evidence>
<accession>A0A1B0DBU8</accession>
<evidence type="ECO:0000256" key="2">
    <source>
        <dbReference type="ARBA" id="ARBA00006734"/>
    </source>
</evidence>
<dbReference type="RefSeq" id="XP_055702251.1">
    <property type="nucleotide sequence ID" value="XM_055846276.1"/>
</dbReference>
<evidence type="ECO:0000256" key="3">
    <source>
        <dbReference type="ARBA" id="ARBA00012700"/>
    </source>
</evidence>
<dbReference type="EMBL" id="AJVK01013799">
    <property type="status" value="NOT_ANNOTATED_CDS"/>
    <property type="molecule type" value="Genomic_DNA"/>
</dbReference>
<feature type="region of interest" description="Disordered" evidence="14">
    <location>
        <begin position="330"/>
        <end position="351"/>
    </location>
</feature>
<evidence type="ECO:0000256" key="4">
    <source>
        <dbReference type="ARBA" id="ARBA00012702"/>
    </source>
</evidence>
<dbReference type="GO" id="GO:0004660">
    <property type="term" value="F:protein farnesyltransferase activity"/>
    <property type="evidence" value="ECO:0007669"/>
    <property type="project" value="UniProtKB-EC"/>
</dbReference>
<dbReference type="AlphaFoldDB" id="A0A1B0DBU8"/>
<name>A0A1B0DBU8_PHLPP</name>
<evidence type="ECO:0000256" key="9">
    <source>
        <dbReference type="ARBA" id="ARBA00040965"/>
    </source>
</evidence>
<feature type="compositionally biased region" description="Basic and acidic residues" evidence="14">
    <location>
        <begin position="330"/>
        <end position="341"/>
    </location>
</feature>
<keyword evidence="6" id="KW-0808">Transferase</keyword>
<keyword evidence="7" id="KW-0677">Repeat</keyword>
<evidence type="ECO:0000313" key="15">
    <source>
        <dbReference type="EnsemblMetazoa" id="PPAI005287-PA"/>
    </source>
</evidence>
<dbReference type="GO" id="GO:0004662">
    <property type="term" value="F:CAAX-protein geranylgeranyltransferase activity"/>
    <property type="evidence" value="ECO:0007669"/>
    <property type="project" value="UniProtKB-EC"/>
</dbReference>
<dbReference type="VEuPathDB" id="VectorBase:PPAI005287"/>
<evidence type="ECO:0000256" key="5">
    <source>
        <dbReference type="ARBA" id="ARBA00022602"/>
    </source>
</evidence>
<dbReference type="InterPro" id="IPR002088">
    <property type="entry name" value="Prenyl_trans_a"/>
</dbReference>
<evidence type="ECO:0000256" key="10">
    <source>
        <dbReference type="ARBA" id="ARBA00041392"/>
    </source>
</evidence>
<dbReference type="Proteomes" id="UP000092462">
    <property type="component" value="Unassembled WGS sequence"/>
</dbReference>
<dbReference type="EC" id="2.5.1.58" evidence="4"/>
<dbReference type="SUPFAM" id="SSF48439">
    <property type="entry name" value="Protein prenylyltransferase"/>
    <property type="match status" value="1"/>
</dbReference>
<evidence type="ECO:0000256" key="7">
    <source>
        <dbReference type="ARBA" id="ARBA00022737"/>
    </source>
</evidence>
<dbReference type="PANTHER" id="PTHR11129">
    <property type="entry name" value="PROTEIN FARNESYLTRANSFERASE ALPHA SUBUNIT/RAB GERANYLGERANYL TRANSFERASE ALPHA SUBUNIT"/>
    <property type="match status" value="1"/>
</dbReference>
<dbReference type="PROSITE" id="PS51147">
    <property type="entry name" value="PFTA"/>
    <property type="match status" value="4"/>
</dbReference>
<dbReference type="Gene3D" id="1.25.40.120">
    <property type="entry name" value="Protein prenylyltransferase"/>
    <property type="match status" value="1"/>
</dbReference>
<dbReference type="EC" id="2.5.1.59" evidence="3"/>
<sequence length="351" mass="41089">MGDSSSDDELPEEWQMYCERPEWSDVIPIEQDDGENPVVVIAYSEKFKDVYNYFRAIVASGEKSKRALELTKDALILNPANYTVWQYRRDILKALNASAVDLDRELDYVAEVIESNGKNYQVWHHRRVIVEWLQDASKELDLTAKILMADSKNYHAWQHRQWVIATFGLYENELNFVDRLLADDVRNNSAWNQRFFVLKFTGIDTHVISREILYAMNRIRLATTNESSWNFLRGILRQAEDPTLDQYPEVVAFCEELFETGSRSPHLLAFLIDLYTEKALRPREPSRDDHAKKVIDLCNMMIDECDTIRCRYWKYVLDNFQSDFKLSGHGDHENHDNKEATPDSENITIDS</sequence>
<evidence type="ECO:0000256" key="1">
    <source>
        <dbReference type="ARBA" id="ARBA00001946"/>
    </source>
</evidence>
<dbReference type="VEuPathDB" id="VectorBase:PPAPM1_002093"/>
<reference evidence="15" key="1">
    <citation type="submission" date="2022-08" db="UniProtKB">
        <authorList>
            <consortium name="EnsemblMetazoa"/>
        </authorList>
    </citation>
    <scope>IDENTIFICATION</scope>
    <source>
        <strain evidence="15">Israel</strain>
    </source>
</reference>
<dbReference type="GO" id="GO:0005953">
    <property type="term" value="C:CAAX-protein geranylgeranyltransferase complex"/>
    <property type="evidence" value="ECO:0007669"/>
    <property type="project" value="TreeGrafter"/>
</dbReference>